<accession>A0A397AMM5</accession>
<dbReference type="AlphaFoldDB" id="A0A397AMM5"/>
<dbReference type="PROSITE" id="PS01159">
    <property type="entry name" value="WW_DOMAIN_1"/>
    <property type="match status" value="1"/>
</dbReference>
<dbReference type="SMART" id="SM00456">
    <property type="entry name" value="WW"/>
    <property type="match status" value="2"/>
</dbReference>
<dbReference type="PROSITE" id="PS50096">
    <property type="entry name" value="IQ"/>
    <property type="match status" value="5"/>
</dbReference>
<comment type="caution">
    <text evidence="2">The sequence shown here is derived from an EMBL/GenBank/DDBJ whole genome shotgun (WGS) entry which is preliminary data.</text>
</comment>
<dbReference type="EMBL" id="QUSZ01005937">
    <property type="protein sequence ID" value="RHY07544.1"/>
    <property type="molecule type" value="Genomic_DNA"/>
</dbReference>
<dbReference type="InterPro" id="IPR001202">
    <property type="entry name" value="WW_dom"/>
</dbReference>
<dbReference type="Gene3D" id="2.20.70.10">
    <property type="match status" value="2"/>
</dbReference>
<gene>
    <name evidence="2" type="ORF">DYB36_008601</name>
</gene>
<sequence>MKFQWTVSQLVTQGRSQRLLRRTWRNYIARKFGWAATRVREATAAAIVLQNSFRAYQLRQVYHRWCQECRETRAAIRLEALGRGYIARTLVVPKRRQQLREQHSANVVGCWYRSMKWRHMMSFLRRTNKATMIQAAFRAHVARTRFQACKNEWAREKATQTIQCAYRCCRARRRVAFKRWLRSQGPCMGCQEAVAEVFALAYSLELCNSCSNAMGQQIQDDEGDWDTMAIEVYRSRYRHATKIAATYRGYAQRQTETQGRRLFVAARTIQCAVRVFAAGKVLRALQIEYELKVQAAVAHMKHRRKVRAVIQIQSQYRRRRDLRVAVAKRLARAAAQRQQALTIAVFAQTLLATRLERWYRRRYRRLNASAMTIQRGMWLHWGRQARQKWRQRQKDMAKERAIVRLQCFGRSIMAKREFRALKVGSWVECLDEMTGCCYYYHTATQATSWVRPPEFTLHQCDDVAAPQGSNQVQHTKEPAWVQVWDDTYQAYYYVDQVTGDTTWTAPDAWEAASNQHQT</sequence>
<evidence type="ECO:0000313" key="3">
    <source>
        <dbReference type="Proteomes" id="UP000265427"/>
    </source>
</evidence>
<dbReference type="InterPro" id="IPR036020">
    <property type="entry name" value="WW_dom_sf"/>
</dbReference>
<dbReference type="InterPro" id="IPR000048">
    <property type="entry name" value="IQ_motif_EF-hand-BS"/>
</dbReference>
<dbReference type="Proteomes" id="UP000265427">
    <property type="component" value="Unassembled WGS sequence"/>
</dbReference>
<dbReference type="PROSITE" id="PS50020">
    <property type="entry name" value="WW_DOMAIN_2"/>
    <property type="match status" value="1"/>
</dbReference>
<dbReference type="Gene3D" id="1.20.5.190">
    <property type="match status" value="1"/>
</dbReference>
<organism evidence="2 3">
    <name type="scientific">Aphanomyces astaci</name>
    <name type="common">Crayfish plague agent</name>
    <dbReference type="NCBI Taxonomy" id="112090"/>
    <lineage>
        <taxon>Eukaryota</taxon>
        <taxon>Sar</taxon>
        <taxon>Stramenopiles</taxon>
        <taxon>Oomycota</taxon>
        <taxon>Saprolegniomycetes</taxon>
        <taxon>Saprolegniales</taxon>
        <taxon>Verrucalvaceae</taxon>
        <taxon>Aphanomyces</taxon>
    </lineage>
</organism>
<dbReference type="Pfam" id="PF00397">
    <property type="entry name" value="WW"/>
    <property type="match status" value="2"/>
</dbReference>
<dbReference type="SMART" id="SM00015">
    <property type="entry name" value="IQ"/>
    <property type="match status" value="6"/>
</dbReference>
<reference evidence="2 3" key="1">
    <citation type="submission" date="2018-08" db="EMBL/GenBank/DDBJ databases">
        <title>Aphanomyces genome sequencing and annotation.</title>
        <authorList>
            <person name="Minardi D."/>
            <person name="Oidtmann B."/>
            <person name="Van Der Giezen M."/>
            <person name="Studholme D.J."/>
        </authorList>
    </citation>
    <scope>NUCLEOTIDE SEQUENCE [LARGE SCALE GENOMIC DNA]</scope>
    <source>
        <strain evidence="2 3">Kv</strain>
    </source>
</reference>
<dbReference type="CDD" id="cd00201">
    <property type="entry name" value="WW"/>
    <property type="match status" value="2"/>
</dbReference>
<name>A0A397AMM5_APHAT</name>
<evidence type="ECO:0000259" key="1">
    <source>
        <dbReference type="PROSITE" id="PS50020"/>
    </source>
</evidence>
<dbReference type="Pfam" id="PF00612">
    <property type="entry name" value="IQ"/>
    <property type="match status" value="3"/>
</dbReference>
<evidence type="ECO:0000313" key="2">
    <source>
        <dbReference type="EMBL" id="RHY07544.1"/>
    </source>
</evidence>
<dbReference type="VEuPathDB" id="FungiDB:H257_10676"/>
<feature type="domain" description="WW" evidence="1">
    <location>
        <begin position="474"/>
        <end position="508"/>
    </location>
</feature>
<dbReference type="SUPFAM" id="SSF51045">
    <property type="entry name" value="WW domain"/>
    <property type="match status" value="2"/>
</dbReference>
<proteinExistence type="predicted"/>
<protein>
    <recommendedName>
        <fullName evidence="1">WW domain-containing protein</fullName>
    </recommendedName>
</protein>